<dbReference type="GO" id="GO:0016787">
    <property type="term" value="F:hydrolase activity"/>
    <property type="evidence" value="ECO:0007669"/>
    <property type="project" value="UniProtKB-KW"/>
</dbReference>
<accession>A0ABY9VAW3</accession>
<proteinExistence type="predicted"/>
<evidence type="ECO:0000259" key="1">
    <source>
        <dbReference type="Pfam" id="PF12146"/>
    </source>
</evidence>
<name>A0ABY9VAW3_9ACTN</name>
<dbReference type="Proteomes" id="UP001305606">
    <property type="component" value="Chromosome"/>
</dbReference>
<dbReference type="Gene3D" id="3.40.50.1820">
    <property type="entry name" value="alpha/beta hydrolase"/>
    <property type="match status" value="1"/>
</dbReference>
<feature type="domain" description="Serine aminopeptidase S33" evidence="1">
    <location>
        <begin position="16"/>
        <end position="232"/>
    </location>
</feature>
<dbReference type="InterPro" id="IPR022742">
    <property type="entry name" value="Hydrolase_4"/>
</dbReference>
<keyword evidence="3" id="KW-1185">Reference proteome</keyword>
<evidence type="ECO:0000313" key="2">
    <source>
        <dbReference type="EMBL" id="WNF00774.1"/>
    </source>
</evidence>
<gene>
    <name evidence="2" type="ORF">PS467_38335</name>
</gene>
<keyword evidence="2" id="KW-0378">Hydrolase</keyword>
<organism evidence="2 3">
    <name type="scientific">Streptomyces luomodiensis</name>
    <dbReference type="NCBI Taxonomy" id="3026192"/>
    <lineage>
        <taxon>Bacteria</taxon>
        <taxon>Bacillati</taxon>
        <taxon>Actinomycetota</taxon>
        <taxon>Actinomycetes</taxon>
        <taxon>Kitasatosporales</taxon>
        <taxon>Streptomycetaceae</taxon>
        <taxon>Streptomyces</taxon>
    </lineage>
</organism>
<dbReference type="Pfam" id="PF12146">
    <property type="entry name" value="Hydrolase_4"/>
    <property type="match status" value="1"/>
</dbReference>
<reference evidence="2 3" key="1">
    <citation type="submission" date="2023-02" db="EMBL/GenBank/DDBJ databases">
        <title>Streptomyces sp. SCA4-21 with antifungal activity against Fusarium oxysporum f. sp. cubense, Streptomyces sp. SCA2-17 with antifungal activity against Fusarium oxysporum f. sp. cubense.</title>
        <authorList>
            <person name="Qi D."/>
        </authorList>
    </citation>
    <scope>NUCLEOTIDE SEQUENCE [LARGE SCALE GENOMIC DNA]</scope>
    <source>
        <strain evidence="2 3">SCA4-21</strain>
    </source>
</reference>
<dbReference type="SUPFAM" id="SSF53474">
    <property type="entry name" value="alpha/beta-Hydrolases"/>
    <property type="match status" value="1"/>
</dbReference>
<sequence>MPDYTDHYGPEGLLTRGTVIVVPGRGETRATYARLGKRLAADAYRVRVIDAPVVEDGGDGGTAGPLTAFADRLAEAVVGTAGDGTAGADGIVHPVVLIGADSGAAAAAALLGRAELPAAGRPDALVLAGLPGRATGAVDTWDAELDVRTSCPTHRTTLTQDSQVRRGSLSVPIPDAVLTAAHDGDIDVPVLFLIGDADPLADHEALTRTATSLDRARLSVVRGAHHDVLNDLQHRSVAAEIITFLETLRDELRPVLRVETSSW</sequence>
<dbReference type="RefSeq" id="WP_311039128.1">
    <property type="nucleotide sequence ID" value="NZ_CP117522.1"/>
</dbReference>
<protein>
    <submittedName>
        <fullName evidence="2">Alpha/beta hydrolase</fullName>
    </submittedName>
</protein>
<dbReference type="EMBL" id="CP117522">
    <property type="protein sequence ID" value="WNF00774.1"/>
    <property type="molecule type" value="Genomic_DNA"/>
</dbReference>
<dbReference type="InterPro" id="IPR029058">
    <property type="entry name" value="AB_hydrolase_fold"/>
</dbReference>
<evidence type="ECO:0000313" key="3">
    <source>
        <dbReference type="Proteomes" id="UP001305606"/>
    </source>
</evidence>